<evidence type="ECO:0000313" key="5">
    <source>
        <dbReference type="Proteomes" id="UP000050491"/>
    </source>
</evidence>
<protein>
    <submittedName>
        <fullName evidence="4">Hemolysin</fullName>
    </submittedName>
</protein>
<dbReference type="PATRIC" id="fig|1481663.12.peg.3208"/>
<dbReference type="InterPro" id="IPR032496">
    <property type="entry name" value="Hemolysin_beta-prism_lec"/>
</dbReference>
<dbReference type="Gene3D" id="2.100.10.30">
    <property type="entry name" value="Jacalin-like lectin domain"/>
    <property type="match status" value="1"/>
</dbReference>
<dbReference type="GO" id="GO:0051715">
    <property type="term" value="P:cytolysis in another organism"/>
    <property type="evidence" value="ECO:0007669"/>
    <property type="project" value="InterPro"/>
</dbReference>
<dbReference type="Pfam" id="PF12563">
    <property type="entry name" value="Hemolysin_N"/>
    <property type="match status" value="1"/>
</dbReference>
<sequence length="742" mass="82111">MPKLNRCAVAILTICSAISSPTLLANINEPSGEAVDIISQVANSQAVKYYNAAEWQAEDSSLPTLAELRDQVINQQFRVLIDFNQISDPEQQSAMQTKFRKAYGVGFANAFIAITEHKGELLFTPFDRAEEIDPQLLDAPRTARLLARAGFISSSTPANSETNTLPHVAFYINVNRAISDEECTFSNSWLWKNEKGSRPFCKDANISLIYRVNLERSLQYGIVGSATPDAKIVRISLDDDSTGAGIHLNDQLGYRQFGADYVTLDAYFREWSTDAIAQDYRFAFNASNSKAQILKTFPVTNVNANFERKEVSGFELGVSGGVEVDKNGPKAKLEAKASYTQSRWLTYNTQDYRIERNAKNAQNVSFTWNRQQYATAESLLNRSTDALWVNTYPVDVNRISPLSYASFVPKMDVIYKASPTETGSTDFVIDSSVNLRPIYNGAYKHYYVFGAHQSYHGFEDTPRRRVTKSASFTVDWDHPVFTGGRPVNLQLASFNNRCIEVGEQGRLTANTCDNQRAAQSFIYDQLGRYVSASNTKLCLDGAGLDSLQACSQNLTQRWEWREGTDELGNVYSGEVLGHDKQTGELGLYSSSSDTVSLRTITAYTDVFNVQESSPVLGFTQGIINQQSIGQESRLYVRAGAAIDALGSTPDQLVGGQGGSLTSVELSGVKSITATSGDFQYGGQQLVALTFTYQDGRQQTVGSKAYVSNAHEDRFDLPDAAKITQLKIWADDWLVKGVQFDLN</sequence>
<dbReference type="PROSITE" id="PS50231">
    <property type="entry name" value="RICIN_B_LECTIN"/>
    <property type="match status" value="1"/>
</dbReference>
<dbReference type="InterPro" id="IPR016183">
    <property type="entry name" value="Leukocidin/Hemolysin_toxin"/>
</dbReference>
<feature type="signal peptide" evidence="2">
    <location>
        <begin position="1"/>
        <end position="25"/>
    </location>
</feature>
<evidence type="ECO:0000259" key="3">
    <source>
        <dbReference type="SMART" id="SM00458"/>
    </source>
</evidence>
<dbReference type="Proteomes" id="UP000050491">
    <property type="component" value="Unassembled WGS sequence"/>
</dbReference>
<gene>
    <name evidence="4" type="ORF">XV92_03490</name>
</gene>
<dbReference type="Gene3D" id="2.70.240.20">
    <property type="entry name" value="Leukocidin/Hemolysin toxin, cytolysin domain"/>
    <property type="match status" value="1"/>
</dbReference>
<dbReference type="InterPro" id="IPR036404">
    <property type="entry name" value="Jacalin-like_lectin_dom_sf"/>
</dbReference>
<dbReference type="Gene3D" id="6.20.40.20">
    <property type="entry name" value="Leukocidin/Hemolysin toxin, pre-stem domain"/>
    <property type="match status" value="1"/>
</dbReference>
<proteinExistence type="predicted"/>
<name>A0A0Q0Q2U0_VIBMT</name>
<evidence type="ECO:0000256" key="1">
    <source>
        <dbReference type="ARBA" id="ARBA00022729"/>
    </source>
</evidence>
<dbReference type="EMBL" id="LBGP01000005">
    <property type="protein sequence ID" value="KQB03783.1"/>
    <property type="molecule type" value="Genomic_DNA"/>
</dbReference>
<dbReference type="InterPro" id="IPR022220">
    <property type="entry name" value="Hemolysin_N"/>
</dbReference>
<dbReference type="SUPFAM" id="SSF56959">
    <property type="entry name" value="Leukocidin-like"/>
    <property type="match status" value="1"/>
</dbReference>
<dbReference type="InterPro" id="IPR044883">
    <property type="entry name" value="Hemolysin_pre-stem_dom_sf"/>
</dbReference>
<feature type="domain" description="Ricin B lectin" evidence="3">
    <location>
        <begin position="485"/>
        <end position="600"/>
    </location>
</feature>
<dbReference type="InterPro" id="IPR036435">
    <property type="entry name" value="Leukocidin/porin_MspA_sf"/>
</dbReference>
<dbReference type="OrthoDB" id="6194540at2"/>
<accession>A0A0Q0Q2U0</accession>
<dbReference type="CDD" id="cd09302">
    <property type="entry name" value="Jacalin_like"/>
    <property type="match status" value="1"/>
</dbReference>
<evidence type="ECO:0000256" key="2">
    <source>
        <dbReference type="SAM" id="SignalP"/>
    </source>
</evidence>
<reference evidence="4 5" key="1">
    <citation type="journal article" date="2015" name="Genome Biol. Evol.">
        <title>The Dynamics of Genetic Interactions between Vibrio metoecus and Vibrio cholerae, Two Close Relatives Co-Occurring in the Environment.</title>
        <authorList>
            <person name="Orata F.D."/>
            <person name="Kirchberger P.C."/>
            <person name="Meheust R."/>
            <person name="Barlow E.J."/>
            <person name="Tarr C.L."/>
            <person name="Boucher Y."/>
        </authorList>
    </citation>
    <scope>NUCLEOTIDE SEQUENCE [LARGE SCALE GENOMIC DNA]</scope>
    <source>
        <strain evidence="4 5">YB5B04</strain>
    </source>
</reference>
<dbReference type="RefSeq" id="WP_055064181.1">
    <property type="nucleotide sequence ID" value="NZ_LBGP01000005.1"/>
</dbReference>
<comment type="caution">
    <text evidence="4">The sequence shown here is derived from an EMBL/GenBank/DDBJ whole genome shotgun (WGS) entry which is preliminary data.</text>
</comment>
<keyword evidence="1 2" id="KW-0732">Signal</keyword>
<organism evidence="4 5">
    <name type="scientific">Vibrio metoecus</name>
    <dbReference type="NCBI Taxonomy" id="1481663"/>
    <lineage>
        <taxon>Bacteria</taxon>
        <taxon>Pseudomonadati</taxon>
        <taxon>Pseudomonadota</taxon>
        <taxon>Gammaproteobacteria</taxon>
        <taxon>Vibrionales</taxon>
        <taxon>Vibrionaceae</taxon>
        <taxon>Vibrio</taxon>
    </lineage>
</organism>
<dbReference type="AlphaFoldDB" id="A0A0Q0Q2U0"/>
<dbReference type="InterPro" id="IPR000772">
    <property type="entry name" value="Ricin_B_lectin"/>
</dbReference>
<evidence type="ECO:0000313" key="4">
    <source>
        <dbReference type="EMBL" id="KQB03783.1"/>
    </source>
</evidence>
<dbReference type="InterPro" id="IPR043080">
    <property type="entry name" value="Hemolysin_N_sf"/>
</dbReference>
<dbReference type="SMART" id="SM00458">
    <property type="entry name" value="RICIN"/>
    <property type="match status" value="1"/>
</dbReference>
<dbReference type="CDD" id="cd23423">
    <property type="entry name" value="beta-trefoil_Ricin_hemolysin"/>
    <property type="match status" value="1"/>
</dbReference>
<dbReference type="InterPro" id="IPR035992">
    <property type="entry name" value="Ricin_B-like_lectins"/>
</dbReference>
<dbReference type="Pfam" id="PF07968">
    <property type="entry name" value="Leukocidin"/>
    <property type="match status" value="1"/>
</dbReference>
<dbReference type="Gene3D" id="3.30.110.130">
    <property type="entry name" value="Hemolytic toxin, N-terminal domain"/>
    <property type="match status" value="1"/>
</dbReference>
<feature type="chain" id="PRO_5006183123" evidence="2">
    <location>
        <begin position="26"/>
        <end position="742"/>
    </location>
</feature>
<dbReference type="GO" id="GO:0005576">
    <property type="term" value="C:extracellular region"/>
    <property type="evidence" value="ECO:0007669"/>
    <property type="project" value="InterPro"/>
</dbReference>
<dbReference type="Pfam" id="PF16458">
    <property type="entry name" value="Beta-prism_lec"/>
    <property type="match status" value="1"/>
</dbReference>
<dbReference type="SUPFAM" id="SSF50370">
    <property type="entry name" value="Ricin B-like lectins"/>
    <property type="match status" value="1"/>
</dbReference>